<dbReference type="Proteomes" id="UP000222788">
    <property type="component" value="Unassembled WGS sequence"/>
</dbReference>
<keyword evidence="4" id="KW-0805">Transcription regulation</keyword>
<dbReference type="STRING" id="1035309.A0A2C5WXN2"/>
<keyword evidence="6" id="KW-1185">Reference proteome</keyword>
<protein>
    <recommendedName>
        <fullName evidence="4">Mediator of RNA polymerase II transcription subunit 11</fullName>
    </recommendedName>
    <alternativeName>
        <fullName evidence="4">Mediator complex subunit 11</fullName>
    </alternativeName>
</protein>
<dbReference type="GO" id="GO:0016592">
    <property type="term" value="C:mediator complex"/>
    <property type="evidence" value="ECO:0007669"/>
    <property type="project" value="InterPro"/>
</dbReference>
<reference evidence="5 6" key="1">
    <citation type="journal article" date="2013" name="Fungal Biol.">
        <title>Analysis of microsatellite markers in the genome of the plant pathogen Ceratocystis fimbriata.</title>
        <authorList>
            <person name="Simpson M.C."/>
            <person name="Wilken P.M."/>
            <person name="Coetzee M.P."/>
            <person name="Wingfield M.J."/>
            <person name="Wingfield B.D."/>
        </authorList>
    </citation>
    <scope>NUCLEOTIDE SEQUENCE [LARGE SCALE GENOMIC DNA]</scope>
    <source>
        <strain evidence="5 6">CBS 114723</strain>
    </source>
</reference>
<keyword evidence="4" id="KW-0010">Activator</keyword>
<accession>A0A2C5WXN2</accession>
<keyword evidence="3 4" id="KW-0539">Nucleus</keyword>
<sequence>MANNEVDEILSIQINEAANERTNAFDKRMDEMQIDSGVEEPFVPFTIPERIQQLGEIDKASLARALYRQTTRLDLVKLMEHTGDAMASLGYKESENPQEQSRVQQETFHRAMNDLLRTLHTVDVHMKRQIMGLKEAGIIVLEEQQPKTSLKPHGMGAVGKLDAAWLNSRSNKVEGDMEAELWAEARKFLEKAKPGPSM</sequence>
<gene>
    <name evidence="4" type="primary">MED11</name>
    <name evidence="5" type="ORF">CFIMG_007419RA00001</name>
</gene>
<comment type="similarity">
    <text evidence="2 4">Belongs to the Mediator complex subunit 11 family.</text>
</comment>
<comment type="function">
    <text evidence="4">Component of the Mediator complex, a coactivator involved in the regulated transcription of nearly all RNA polymerase II-dependent genes. Mediator functions as a bridge to convey information from gene-specific regulatory proteins to the basal RNA polymerase II transcription machinery. Mediator is recruited to promoters by direct interactions with regulatory proteins and serves as a scaffold for the assembly of a functional pre-initiation complex with RNA polymerase II and the general transcription factors.</text>
</comment>
<proteinExistence type="inferred from homology"/>
<evidence type="ECO:0000256" key="2">
    <source>
        <dbReference type="ARBA" id="ARBA00008186"/>
    </source>
</evidence>
<comment type="caution">
    <text evidence="5">The sequence shown here is derived from an EMBL/GenBank/DDBJ whole genome shotgun (WGS) entry which is preliminary data.</text>
</comment>
<evidence type="ECO:0000256" key="4">
    <source>
        <dbReference type="RuleBase" id="RU364147"/>
    </source>
</evidence>
<dbReference type="AlphaFoldDB" id="A0A2C5WXN2"/>
<dbReference type="EMBL" id="APWK03000131">
    <property type="protein sequence ID" value="PHH50411.1"/>
    <property type="molecule type" value="Genomic_DNA"/>
</dbReference>
<comment type="subunit">
    <text evidence="4">Component of the Mediator complex.</text>
</comment>
<dbReference type="OrthoDB" id="5418434at2759"/>
<organism evidence="5 6">
    <name type="scientific">Ceratocystis fimbriata CBS 114723</name>
    <dbReference type="NCBI Taxonomy" id="1035309"/>
    <lineage>
        <taxon>Eukaryota</taxon>
        <taxon>Fungi</taxon>
        <taxon>Dikarya</taxon>
        <taxon>Ascomycota</taxon>
        <taxon>Pezizomycotina</taxon>
        <taxon>Sordariomycetes</taxon>
        <taxon>Hypocreomycetidae</taxon>
        <taxon>Microascales</taxon>
        <taxon>Ceratocystidaceae</taxon>
        <taxon>Ceratocystis</taxon>
    </lineage>
</organism>
<keyword evidence="4" id="KW-0804">Transcription</keyword>
<evidence type="ECO:0000313" key="6">
    <source>
        <dbReference type="Proteomes" id="UP000222788"/>
    </source>
</evidence>
<dbReference type="Gene3D" id="1.10.287.3490">
    <property type="match status" value="1"/>
</dbReference>
<evidence type="ECO:0000313" key="5">
    <source>
        <dbReference type="EMBL" id="PHH50411.1"/>
    </source>
</evidence>
<dbReference type="Pfam" id="PF10280">
    <property type="entry name" value="Med11"/>
    <property type="match status" value="1"/>
</dbReference>
<dbReference type="GO" id="GO:0006357">
    <property type="term" value="P:regulation of transcription by RNA polymerase II"/>
    <property type="evidence" value="ECO:0007669"/>
    <property type="project" value="InterPro"/>
</dbReference>
<dbReference type="GO" id="GO:0003712">
    <property type="term" value="F:transcription coregulator activity"/>
    <property type="evidence" value="ECO:0007669"/>
    <property type="project" value="InterPro"/>
</dbReference>
<evidence type="ECO:0000256" key="3">
    <source>
        <dbReference type="ARBA" id="ARBA00023242"/>
    </source>
</evidence>
<name>A0A2C5WXN2_9PEZI</name>
<evidence type="ECO:0000256" key="1">
    <source>
        <dbReference type="ARBA" id="ARBA00004123"/>
    </source>
</evidence>
<dbReference type="InterPro" id="IPR019404">
    <property type="entry name" value="Mediator_Med11"/>
</dbReference>
<reference evidence="5 6" key="2">
    <citation type="journal article" date="2013" name="IMA Fungus">
        <title>IMA Genome-F 1: Ceratocystis fimbriata: Draft nuclear genome sequence for the plant pathogen, Ceratocystis fimbriata.</title>
        <authorList>
            <person name="Wilken P.M."/>
            <person name="Steenkamp E.T."/>
            <person name="Wingfield M.J."/>
            <person name="de Beer Z.W."/>
            <person name="Wingfield B.D."/>
        </authorList>
    </citation>
    <scope>NUCLEOTIDE SEQUENCE [LARGE SCALE GENOMIC DNA]</scope>
    <source>
        <strain evidence="5 6">CBS 114723</strain>
    </source>
</reference>
<comment type="subcellular location">
    <subcellularLocation>
        <location evidence="1 4">Nucleus</location>
    </subcellularLocation>
</comment>